<proteinExistence type="predicted"/>
<accession>U2DV96</accession>
<gene>
    <name evidence="2" type="ORF">HLPCO_001303</name>
</gene>
<comment type="caution">
    <text evidence="2">The sequence shown here is derived from an EMBL/GenBank/DDBJ whole genome shotgun (WGS) entry which is preliminary data.</text>
</comment>
<evidence type="ECO:0000313" key="3">
    <source>
        <dbReference type="Proteomes" id="UP000005707"/>
    </source>
</evidence>
<dbReference type="RefSeq" id="WP_008825107.1">
    <property type="nucleotide sequence ID" value="NZ_AFNU02000004.1"/>
</dbReference>
<dbReference type="Proteomes" id="UP000005707">
    <property type="component" value="Unassembled WGS sequence"/>
</dbReference>
<protein>
    <submittedName>
        <fullName evidence="2">Uncharacterized protein</fullName>
    </submittedName>
</protein>
<evidence type="ECO:0000313" key="2">
    <source>
        <dbReference type="EMBL" id="ERJ12317.1"/>
    </source>
</evidence>
<keyword evidence="1" id="KW-0472">Membrane</keyword>
<evidence type="ECO:0000256" key="1">
    <source>
        <dbReference type="SAM" id="Phobius"/>
    </source>
</evidence>
<reference evidence="2 3" key="2">
    <citation type="journal article" date="2013" name="PLoS ONE">
        <title>INDIGO - INtegrated Data Warehouse of MIcrobial GenOmes with Examples from the Red Sea Extremophiles.</title>
        <authorList>
            <person name="Alam I."/>
            <person name="Antunes A."/>
            <person name="Kamau A.A."/>
            <person name="Ba Alawi W."/>
            <person name="Kalkatawi M."/>
            <person name="Stingl U."/>
            <person name="Bajic V.B."/>
        </authorList>
    </citation>
    <scope>NUCLEOTIDE SEQUENCE [LARGE SCALE GENOMIC DNA]</scope>
    <source>
        <strain evidence="2 3">SSD-17B</strain>
    </source>
</reference>
<keyword evidence="1" id="KW-0812">Transmembrane</keyword>
<organism evidence="2 3">
    <name type="scientific">Haloplasma contractile SSD-17B</name>
    <dbReference type="NCBI Taxonomy" id="1033810"/>
    <lineage>
        <taxon>Bacteria</taxon>
        <taxon>Bacillati</taxon>
        <taxon>Mycoplasmatota</taxon>
        <taxon>Mollicutes</taxon>
        <taxon>Haloplasmatales</taxon>
        <taxon>Haloplasmataceae</taxon>
        <taxon>Haloplasma</taxon>
    </lineage>
</organism>
<feature type="transmembrane region" description="Helical" evidence="1">
    <location>
        <begin position="12"/>
        <end position="32"/>
    </location>
</feature>
<dbReference type="InParanoid" id="U2DV96"/>
<dbReference type="AlphaFoldDB" id="U2DV96"/>
<keyword evidence="3" id="KW-1185">Reference proteome</keyword>
<feature type="transmembrane region" description="Helical" evidence="1">
    <location>
        <begin position="44"/>
        <end position="64"/>
    </location>
</feature>
<keyword evidence="1" id="KW-1133">Transmembrane helix</keyword>
<sequence>MPKKKAADNEILFMWVIIILTPIIGLLIEHVFNLMTNNMRRIATIVGLLLFVILVGIWGGEWYFPILGLLRLAFQ</sequence>
<reference evidence="2 3" key="1">
    <citation type="journal article" date="2011" name="J. Bacteriol.">
        <title>Genome sequence of Haloplasma contractile, an unusual contractile bacterium from a deep-sea anoxic brine lake.</title>
        <authorList>
            <person name="Antunes A."/>
            <person name="Alam I."/>
            <person name="El Dorry H."/>
            <person name="Siam R."/>
            <person name="Robertson A."/>
            <person name="Bajic V.B."/>
            <person name="Stingl U."/>
        </authorList>
    </citation>
    <scope>NUCLEOTIDE SEQUENCE [LARGE SCALE GENOMIC DNA]</scope>
    <source>
        <strain evidence="2 3">SSD-17B</strain>
    </source>
</reference>
<name>U2DV96_9MOLU</name>
<dbReference type="EMBL" id="AFNU02000004">
    <property type="protein sequence ID" value="ERJ12317.1"/>
    <property type="molecule type" value="Genomic_DNA"/>
</dbReference>